<dbReference type="PROSITE" id="PS50977">
    <property type="entry name" value="HTH_TETR_2"/>
    <property type="match status" value="1"/>
</dbReference>
<proteinExistence type="predicted"/>
<dbReference type="PANTHER" id="PTHR47506:SF3">
    <property type="entry name" value="HTH-TYPE TRANSCRIPTIONAL REGULATOR LMRA"/>
    <property type="match status" value="1"/>
</dbReference>
<evidence type="ECO:0000256" key="3">
    <source>
        <dbReference type="ARBA" id="ARBA00023163"/>
    </source>
</evidence>
<dbReference type="GO" id="GO:0003677">
    <property type="term" value="F:DNA binding"/>
    <property type="evidence" value="ECO:0007669"/>
    <property type="project" value="UniProtKB-UniRule"/>
</dbReference>
<evidence type="ECO:0000256" key="2">
    <source>
        <dbReference type="ARBA" id="ARBA00023125"/>
    </source>
</evidence>
<accession>A9WQ29</accession>
<dbReference type="RefSeq" id="WP_012244154.1">
    <property type="nucleotide sequence ID" value="NC_010168.1"/>
</dbReference>
<dbReference type="SUPFAM" id="SSF48498">
    <property type="entry name" value="Tetracyclin repressor-like, C-terminal domain"/>
    <property type="match status" value="1"/>
</dbReference>
<dbReference type="Gene3D" id="1.10.357.10">
    <property type="entry name" value="Tetracycline Repressor, domain 2"/>
    <property type="match status" value="1"/>
</dbReference>
<dbReference type="InterPro" id="IPR036271">
    <property type="entry name" value="Tet_transcr_reg_TetR-rel_C_sf"/>
</dbReference>
<dbReference type="AlphaFoldDB" id="A9WQ29"/>
<dbReference type="EMBL" id="CP000910">
    <property type="protein sequence ID" value="ABY22455.1"/>
    <property type="molecule type" value="Genomic_DNA"/>
</dbReference>
<dbReference type="SUPFAM" id="SSF46689">
    <property type="entry name" value="Homeodomain-like"/>
    <property type="match status" value="1"/>
</dbReference>
<dbReference type="InterPro" id="IPR054156">
    <property type="entry name" value="YxaF_TetR_C"/>
</dbReference>
<dbReference type="Pfam" id="PF21993">
    <property type="entry name" value="TetR_C_13_2"/>
    <property type="match status" value="1"/>
</dbReference>
<dbReference type="eggNOG" id="COG1309">
    <property type="taxonomic scope" value="Bacteria"/>
</dbReference>
<dbReference type="Pfam" id="PF00440">
    <property type="entry name" value="TetR_N"/>
    <property type="match status" value="1"/>
</dbReference>
<dbReference type="InterPro" id="IPR001647">
    <property type="entry name" value="HTH_TetR"/>
</dbReference>
<evidence type="ECO:0000313" key="6">
    <source>
        <dbReference type="EMBL" id="ABY22455.1"/>
    </source>
</evidence>
<sequence>MKTLTVKGQATRARIASVAAELMLINGVGGTSMEDVQKAARVSTSQLYHYFGDKHGLVLAVVEHQSEVVLGIQHSFLDGLDSFEAMQEWRDGMVDYQRARHCVGGCPIGSLASELSESDPAARADLAIGYTRWDEAIKAGLSAMKAQGKLSDAAEVDQLATALLAAIQGGLLLSQVRRDTAPLEAALDTMIAHIKSFAA</sequence>
<reference evidence="7" key="1">
    <citation type="journal article" date="2008" name="J. Bacteriol.">
        <title>Genome sequence of the fish pathogen Renibacterium salmoninarum suggests reductive evolution away from an environmental Arthrobacter ancestor.</title>
        <authorList>
            <person name="Wiens G.D."/>
            <person name="Rockey D.D."/>
            <person name="Wu Z."/>
            <person name="Chang J."/>
            <person name="Levy R."/>
            <person name="Crane S."/>
            <person name="Chen D.S."/>
            <person name="Capri G.R."/>
            <person name="Burnett J.R."/>
            <person name="Sudheesh P.S."/>
            <person name="Schipma M.J."/>
            <person name="Burd H."/>
            <person name="Bhattacharyya A."/>
            <person name="Rhodes L.D."/>
            <person name="Kaul R."/>
            <person name="Strom M.S."/>
        </authorList>
    </citation>
    <scope>NUCLEOTIDE SEQUENCE [LARGE SCALE GENOMIC DNA]</scope>
    <source>
        <strain evidence="7">ATCC 33209 / DSM 20767 / JCM 11484 / NBRC 15589 / NCIMB 2235</strain>
    </source>
</reference>
<dbReference type="PANTHER" id="PTHR47506">
    <property type="entry name" value="TRANSCRIPTIONAL REGULATORY PROTEIN"/>
    <property type="match status" value="1"/>
</dbReference>
<evidence type="ECO:0000313" key="7">
    <source>
        <dbReference type="Proteomes" id="UP000002007"/>
    </source>
</evidence>
<evidence type="ECO:0000256" key="4">
    <source>
        <dbReference type="PROSITE-ProRule" id="PRU00335"/>
    </source>
</evidence>
<keyword evidence="1" id="KW-0805">Transcription regulation</keyword>
<evidence type="ECO:0000256" key="1">
    <source>
        <dbReference type="ARBA" id="ARBA00023015"/>
    </source>
</evidence>
<name>A9WQ29_RENSM</name>
<gene>
    <name evidence="6" type="ordered locus">RSal33209_0708</name>
</gene>
<keyword evidence="2 4" id="KW-0238">DNA-binding</keyword>
<evidence type="ECO:0000259" key="5">
    <source>
        <dbReference type="PROSITE" id="PS50977"/>
    </source>
</evidence>
<dbReference type="HOGENOM" id="CLU_069356_28_1_11"/>
<dbReference type="InterPro" id="IPR009057">
    <property type="entry name" value="Homeodomain-like_sf"/>
</dbReference>
<keyword evidence="7" id="KW-1185">Reference proteome</keyword>
<protein>
    <submittedName>
        <fullName evidence="6">Transcriptional regulator, TetR family</fullName>
    </submittedName>
</protein>
<feature type="DNA-binding region" description="H-T-H motif" evidence="4">
    <location>
        <begin position="32"/>
        <end position="51"/>
    </location>
</feature>
<dbReference type="Gene3D" id="1.10.10.60">
    <property type="entry name" value="Homeodomain-like"/>
    <property type="match status" value="1"/>
</dbReference>
<dbReference type="STRING" id="288705.RSal33209_0708"/>
<dbReference type="KEGG" id="rsa:RSal33209_0708"/>
<dbReference type="Proteomes" id="UP000002007">
    <property type="component" value="Chromosome"/>
</dbReference>
<organism evidence="6 7">
    <name type="scientific">Renibacterium salmoninarum (strain ATCC 33209 / DSM 20767 / JCM 11484 / NBRC 15589 / NCIMB 2235)</name>
    <dbReference type="NCBI Taxonomy" id="288705"/>
    <lineage>
        <taxon>Bacteria</taxon>
        <taxon>Bacillati</taxon>
        <taxon>Actinomycetota</taxon>
        <taxon>Actinomycetes</taxon>
        <taxon>Micrococcales</taxon>
        <taxon>Micrococcaceae</taxon>
        <taxon>Renibacterium</taxon>
    </lineage>
</organism>
<feature type="domain" description="HTH tetR-type" evidence="5">
    <location>
        <begin position="9"/>
        <end position="69"/>
    </location>
</feature>
<keyword evidence="3" id="KW-0804">Transcription</keyword>